<comment type="similarity">
    <text evidence="1">Belongs to the RAD52 family.</text>
</comment>
<dbReference type="GO" id="GO:0005634">
    <property type="term" value="C:nucleus"/>
    <property type="evidence" value="ECO:0007669"/>
    <property type="project" value="TreeGrafter"/>
</dbReference>
<dbReference type="InterPro" id="IPR007232">
    <property type="entry name" value="Rad52_Rad59_Rad22"/>
</dbReference>
<evidence type="ECO:0000256" key="5">
    <source>
        <dbReference type="ARBA" id="ARBA00037138"/>
    </source>
</evidence>
<protein>
    <recommendedName>
        <fullName evidence="6">DNA repair and recombination protein RAD52</fullName>
    </recommendedName>
</protein>
<dbReference type="InterPro" id="IPR042525">
    <property type="entry name" value="Rad52_Rad59_Rad22_sf"/>
</dbReference>
<evidence type="ECO:0000313" key="8">
    <source>
        <dbReference type="Proteomes" id="UP000268321"/>
    </source>
</evidence>
<sequence length="153" mass="17052">MSDSPEESILFPNLSLFEEPKHEPEPEPRLGAWARAKIGTFQSRLEAVKARHRDRRTPTRLLVGLTNDAFGFNGWSSSIVDCDLVDELSDQGMYIVRQKAVVRITLMDGTYVEAAGTGISELLPRAVSYQVSKRMAVSNGLRNAIMLFAELVQ</sequence>
<reference evidence="8" key="1">
    <citation type="journal article" date="2018" name="Nat. Microbiol.">
        <title>Leveraging single-cell genomics to expand the fungal tree of life.</title>
        <authorList>
            <person name="Ahrendt S.R."/>
            <person name="Quandt C.A."/>
            <person name="Ciobanu D."/>
            <person name="Clum A."/>
            <person name="Salamov A."/>
            <person name="Andreopoulos B."/>
            <person name="Cheng J.F."/>
            <person name="Woyke T."/>
            <person name="Pelin A."/>
            <person name="Henrissat B."/>
            <person name="Reynolds N.K."/>
            <person name="Benny G.L."/>
            <person name="Smith M.E."/>
            <person name="James T.Y."/>
            <person name="Grigoriev I.V."/>
        </authorList>
    </citation>
    <scope>NUCLEOTIDE SEQUENCE [LARGE SCALE GENOMIC DNA]</scope>
    <source>
        <strain evidence="8">Baker2002</strain>
    </source>
</reference>
<dbReference type="AlphaFoldDB" id="A0A4P9ZJ41"/>
<organism evidence="7 8">
    <name type="scientific">Metschnikowia bicuspidata</name>
    <dbReference type="NCBI Taxonomy" id="27322"/>
    <lineage>
        <taxon>Eukaryota</taxon>
        <taxon>Fungi</taxon>
        <taxon>Dikarya</taxon>
        <taxon>Ascomycota</taxon>
        <taxon>Saccharomycotina</taxon>
        <taxon>Pichiomycetes</taxon>
        <taxon>Metschnikowiaceae</taxon>
        <taxon>Metschnikowia</taxon>
    </lineage>
</organism>
<keyword evidence="8" id="KW-1185">Reference proteome</keyword>
<evidence type="ECO:0000256" key="3">
    <source>
        <dbReference type="ARBA" id="ARBA00023172"/>
    </source>
</evidence>
<proteinExistence type="inferred from homology"/>
<dbReference type="OrthoDB" id="206565at2759"/>
<gene>
    <name evidence="7" type="ORF">METBISCDRAFT_21805</name>
</gene>
<evidence type="ECO:0000256" key="6">
    <source>
        <dbReference type="ARBA" id="ARBA00041062"/>
    </source>
</evidence>
<evidence type="ECO:0000256" key="2">
    <source>
        <dbReference type="ARBA" id="ARBA00022763"/>
    </source>
</evidence>
<keyword evidence="2" id="KW-0227">DNA damage</keyword>
<dbReference type="PANTHER" id="PTHR12132">
    <property type="entry name" value="DNA REPAIR AND RECOMBINATION PROTEIN RAD52, RAD59"/>
    <property type="match status" value="1"/>
</dbReference>
<dbReference type="Gene3D" id="3.30.390.80">
    <property type="entry name" value="DNA repair protein Rad52/59/22"/>
    <property type="match status" value="1"/>
</dbReference>
<evidence type="ECO:0000256" key="4">
    <source>
        <dbReference type="ARBA" id="ARBA00023204"/>
    </source>
</evidence>
<dbReference type="SUPFAM" id="SSF54768">
    <property type="entry name" value="dsRNA-binding domain-like"/>
    <property type="match status" value="1"/>
</dbReference>
<evidence type="ECO:0000313" key="7">
    <source>
        <dbReference type="EMBL" id="RKP32080.1"/>
    </source>
</evidence>
<comment type="function">
    <text evidence="5">Involved in DNA double-strand break (DSB) repair and recombination. Promotes the annealing of complementary single-stranded DNA and by stimulation of the RAD51 recombinase.</text>
</comment>
<dbReference type="Proteomes" id="UP000268321">
    <property type="component" value="Unassembled WGS sequence"/>
</dbReference>
<dbReference type="InterPro" id="IPR041247">
    <property type="entry name" value="Rad52_fam"/>
</dbReference>
<dbReference type="PANTHER" id="PTHR12132:SF1">
    <property type="entry name" value="DNA REPAIR PROTEIN RAD52 HOMOLOG"/>
    <property type="match status" value="1"/>
</dbReference>
<dbReference type="GO" id="GO:0006312">
    <property type="term" value="P:mitotic recombination"/>
    <property type="evidence" value="ECO:0007669"/>
    <property type="project" value="TreeGrafter"/>
</dbReference>
<name>A0A4P9ZJ41_9ASCO</name>
<keyword evidence="4" id="KW-0234">DNA repair</keyword>
<keyword evidence="3" id="KW-0233">DNA recombination</keyword>
<accession>A0A4P9ZJ41</accession>
<dbReference type="GO" id="GO:0000724">
    <property type="term" value="P:double-strand break repair via homologous recombination"/>
    <property type="evidence" value="ECO:0007669"/>
    <property type="project" value="TreeGrafter"/>
</dbReference>
<dbReference type="Pfam" id="PF04098">
    <property type="entry name" value="Rad52_Rad22"/>
    <property type="match status" value="1"/>
</dbReference>
<evidence type="ECO:0000256" key="1">
    <source>
        <dbReference type="ARBA" id="ARBA00006638"/>
    </source>
</evidence>
<dbReference type="EMBL" id="ML004434">
    <property type="protein sequence ID" value="RKP32080.1"/>
    <property type="molecule type" value="Genomic_DNA"/>
</dbReference>
<dbReference type="GO" id="GO:0045002">
    <property type="term" value="P:double-strand break repair via single-strand annealing"/>
    <property type="evidence" value="ECO:0007669"/>
    <property type="project" value="TreeGrafter"/>
</dbReference>